<name>A0A1G6IW47_9BACL</name>
<keyword evidence="6 7" id="KW-0315">Glutamine amidotransferase</keyword>
<feature type="site" description="Increases nucleophilicity of active site Cys" evidence="7">
    <location>
        <position position="438"/>
    </location>
</feature>
<evidence type="ECO:0000256" key="3">
    <source>
        <dbReference type="ARBA" id="ARBA00022741"/>
    </source>
</evidence>
<dbReference type="PANTHER" id="PTHR43873">
    <property type="entry name" value="COBYRINATE A,C-DIAMIDE SYNTHASE"/>
    <property type="match status" value="1"/>
</dbReference>
<evidence type="ECO:0000313" key="10">
    <source>
        <dbReference type="EMBL" id="SDC10640.1"/>
    </source>
</evidence>
<dbReference type="PANTHER" id="PTHR43873:SF1">
    <property type="entry name" value="COBYRINATE A,C-DIAMIDE SYNTHASE"/>
    <property type="match status" value="1"/>
</dbReference>
<comment type="pathway">
    <text evidence="7">Cofactor biosynthesis; adenosylcobalamin biosynthesis; cob(II)yrinate a,c-diamide from sirohydrochlorin (anaerobic route): step 10/10.</text>
</comment>
<dbReference type="EC" id="6.3.5.11" evidence="7"/>
<dbReference type="SUPFAM" id="SSF52317">
    <property type="entry name" value="Class I glutamine amidotransferase-like"/>
    <property type="match status" value="1"/>
</dbReference>
<feature type="domain" description="CobQ/CobB/MinD/ParA nucleotide binding" evidence="8">
    <location>
        <begin position="8"/>
        <end position="193"/>
    </location>
</feature>
<sequence length="467" mass="51651">MEQNPPRLIVAGTGSGVGKTTVTLGLLAAMKRRGIAVQAYKAGPDYIDPGFHSAVTGRSSRNLDSWMLGKDGMREVFLRGASKAEVCVVEGVMGLFDGEAPDRNDGSTAEIAAELNTPVVLVTDASGAARSAAAVVRGFQVFDPAVEIGGVILNRVGSEGHAQMLKTAIEQECDIPVLGALPWDESRLLPERHLGLIPAWEQGQRNRWLKQVTDRVESNIDLDRLLSLARQKTPVSMPEACRYPRPRRDEQGPVIAVAKDEAFHFYYEENLELLRYYGAHLHMFSPLQGEDLPEAIDGLYLGGGFPEEFAERLSRQTRLMDFLRDRIQSGLPTYAEGGGFMFLCDSLTDRHGERYAMVGVIPAQVEMSSRLAAMGYREVCAKRDSLLLAKGETARGHEFHYSRLSTPPEWEPLYSSRGSFGSGGEGYGHDRLLASYTHLHFLSQPSMARRWVEICRAYKRERTGFSP</sequence>
<dbReference type="NCBIfam" id="NF002204">
    <property type="entry name" value="PRK01077.1"/>
    <property type="match status" value="1"/>
</dbReference>
<organism evidence="10 11">
    <name type="scientific">Melghirimyces thermohalophilus</name>
    <dbReference type="NCBI Taxonomy" id="1236220"/>
    <lineage>
        <taxon>Bacteria</taxon>
        <taxon>Bacillati</taxon>
        <taxon>Bacillota</taxon>
        <taxon>Bacilli</taxon>
        <taxon>Bacillales</taxon>
        <taxon>Thermoactinomycetaceae</taxon>
        <taxon>Melghirimyces</taxon>
    </lineage>
</organism>
<dbReference type="AlphaFoldDB" id="A0A1G6IW47"/>
<evidence type="ECO:0000256" key="7">
    <source>
        <dbReference type="HAMAP-Rule" id="MF_00027"/>
    </source>
</evidence>
<evidence type="ECO:0000313" key="11">
    <source>
        <dbReference type="Proteomes" id="UP000199387"/>
    </source>
</evidence>
<dbReference type="UniPathway" id="UPA00148">
    <property type="reaction ID" value="UER00231"/>
</dbReference>
<dbReference type="GO" id="GO:0009236">
    <property type="term" value="P:cobalamin biosynthetic process"/>
    <property type="evidence" value="ECO:0007669"/>
    <property type="project" value="UniProtKB-UniRule"/>
</dbReference>
<dbReference type="GO" id="GO:0042242">
    <property type="term" value="F:cobyrinic acid a,c-diamide synthase activity"/>
    <property type="evidence" value="ECO:0007669"/>
    <property type="project" value="UniProtKB-UniRule"/>
</dbReference>
<comment type="domain">
    <text evidence="7">Comprises of two domains. The C-terminal domain contains the binding site for glutamine and catalyzes the hydrolysis of this substrate to glutamate and ammonia. The N-terminal domain is anticipated to bind ATP and cobyrinate and catalyzes the ultimate synthesis of the diamide product. The ammonia produced via the glutaminase domain is probably translocated to the adjacent domain via a molecular tunnel, where it reacts with an activated intermediate.</text>
</comment>
<evidence type="ECO:0000259" key="8">
    <source>
        <dbReference type="Pfam" id="PF01656"/>
    </source>
</evidence>
<dbReference type="NCBIfam" id="TIGR00379">
    <property type="entry name" value="cobB"/>
    <property type="match status" value="1"/>
</dbReference>
<comment type="function">
    <text evidence="7">Catalyzes the ATP-dependent amidation of the two carboxylate groups at positions a and c of cobyrinate, using either L-glutamine or ammonia as the nitrogen source.</text>
</comment>
<keyword evidence="7" id="KW-0169">Cobalamin biosynthesis</keyword>
<evidence type="ECO:0000256" key="1">
    <source>
        <dbReference type="ARBA" id="ARBA00001946"/>
    </source>
</evidence>
<evidence type="ECO:0000256" key="5">
    <source>
        <dbReference type="ARBA" id="ARBA00022842"/>
    </source>
</evidence>
<dbReference type="Gene3D" id="3.40.50.880">
    <property type="match status" value="1"/>
</dbReference>
<dbReference type="STRING" id="1236220.SAMN04488112_10371"/>
<evidence type="ECO:0000259" key="9">
    <source>
        <dbReference type="Pfam" id="PF07685"/>
    </source>
</evidence>
<evidence type="ECO:0000256" key="4">
    <source>
        <dbReference type="ARBA" id="ARBA00022840"/>
    </source>
</evidence>
<evidence type="ECO:0000256" key="2">
    <source>
        <dbReference type="ARBA" id="ARBA00022598"/>
    </source>
</evidence>
<dbReference type="Pfam" id="PF01656">
    <property type="entry name" value="CbiA"/>
    <property type="match status" value="1"/>
</dbReference>
<comment type="cofactor">
    <cofactor evidence="1 7">
        <name>Mg(2+)</name>
        <dbReference type="ChEBI" id="CHEBI:18420"/>
    </cofactor>
</comment>
<dbReference type="InterPro" id="IPR029062">
    <property type="entry name" value="Class_I_gatase-like"/>
</dbReference>
<dbReference type="Proteomes" id="UP000199387">
    <property type="component" value="Unassembled WGS sequence"/>
</dbReference>
<dbReference type="Pfam" id="PF07685">
    <property type="entry name" value="GATase_3"/>
    <property type="match status" value="1"/>
</dbReference>
<dbReference type="PROSITE" id="PS51274">
    <property type="entry name" value="GATASE_COBBQ"/>
    <property type="match status" value="1"/>
</dbReference>
<proteinExistence type="inferred from homology"/>
<comment type="similarity">
    <text evidence="7">Belongs to the CobB/CbiA family.</text>
</comment>
<comment type="caution">
    <text evidence="7">Lacks conserved residue(s) required for the propagation of feature annotation.</text>
</comment>
<protein>
    <recommendedName>
        <fullName evidence="7">Cobyrinate a,c-diamide synthase</fullName>
        <ecNumber evidence="7">6.3.5.11</ecNumber>
    </recommendedName>
    <alternativeName>
        <fullName evidence="7">Cobyrinic acid a,c-diamide synthetase</fullName>
    </alternativeName>
</protein>
<reference evidence="10 11" key="1">
    <citation type="submission" date="2016-10" db="EMBL/GenBank/DDBJ databases">
        <authorList>
            <person name="de Groot N.N."/>
        </authorList>
    </citation>
    <scope>NUCLEOTIDE SEQUENCE [LARGE SCALE GENOMIC DNA]</scope>
    <source>
        <strain evidence="10 11">DSM 45514</strain>
    </source>
</reference>
<dbReference type="OrthoDB" id="9764035at2"/>
<dbReference type="EMBL" id="FMZA01000003">
    <property type="protein sequence ID" value="SDC10640.1"/>
    <property type="molecule type" value="Genomic_DNA"/>
</dbReference>
<dbReference type="InterPro" id="IPR027417">
    <property type="entry name" value="P-loop_NTPase"/>
</dbReference>
<feature type="domain" description="CobB/CobQ-like glutamine amidotransferase" evidence="9">
    <location>
        <begin position="255"/>
        <end position="444"/>
    </location>
</feature>
<dbReference type="InterPro" id="IPR004484">
    <property type="entry name" value="CbiA/CobB_synth"/>
</dbReference>
<gene>
    <name evidence="7" type="primary">cbiA</name>
    <name evidence="10" type="ORF">SAMN04488112_10371</name>
</gene>
<dbReference type="CDD" id="cd05388">
    <property type="entry name" value="CobB_N"/>
    <property type="match status" value="1"/>
</dbReference>
<comment type="catalytic activity">
    <reaction evidence="7">
        <text>cob(II)yrinate + 2 L-glutamine + 2 ATP + 2 H2O = cob(II)yrinate a,c diamide + 2 L-glutamate + 2 ADP + 2 phosphate + 2 H(+)</text>
        <dbReference type="Rhea" id="RHEA:26289"/>
        <dbReference type="ChEBI" id="CHEBI:15377"/>
        <dbReference type="ChEBI" id="CHEBI:15378"/>
        <dbReference type="ChEBI" id="CHEBI:29985"/>
        <dbReference type="ChEBI" id="CHEBI:30616"/>
        <dbReference type="ChEBI" id="CHEBI:43474"/>
        <dbReference type="ChEBI" id="CHEBI:58359"/>
        <dbReference type="ChEBI" id="CHEBI:58537"/>
        <dbReference type="ChEBI" id="CHEBI:58894"/>
        <dbReference type="ChEBI" id="CHEBI:456216"/>
        <dbReference type="EC" id="6.3.5.11"/>
    </reaction>
</comment>
<dbReference type="CDD" id="cd03130">
    <property type="entry name" value="GATase1_CobB"/>
    <property type="match status" value="1"/>
</dbReference>
<keyword evidence="2 7" id="KW-0436">Ligase</keyword>
<dbReference type="SUPFAM" id="SSF52540">
    <property type="entry name" value="P-loop containing nucleoside triphosphate hydrolases"/>
    <property type="match status" value="1"/>
</dbReference>
<dbReference type="GO" id="GO:0005524">
    <property type="term" value="F:ATP binding"/>
    <property type="evidence" value="ECO:0007669"/>
    <property type="project" value="UniProtKB-UniRule"/>
</dbReference>
<dbReference type="Gene3D" id="3.40.50.300">
    <property type="entry name" value="P-loop containing nucleotide triphosphate hydrolases"/>
    <property type="match status" value="2"/>
</dbReference>
<keyword evidence="3 7" id="KW-0547">Nucleotide-binding</keyword>
<dbReference type="RefSeq" id="WP_091566458.1">
    <property type="nucleotide sequence ID" value="NZ_FMZA01000003.1"/>
</dbReference>
<accession>A0A1G6IW47</accession>
<dbReference type="InterPro" id="IPR002586">
    <property type="entry name" value="CobQ/CobB/MinD/ParA_Nub-bd_dom"/>
</dbReference>
<dbReference type="InterPro" id="IPR011698">
    <property type="entry name" value="GATase_3"/>
</dbReference>
<dbReference type="HAMAP" id="MF_00027">
    <property type="entry name" value="CobB_CbiA"/>
    <property type="match status" value="1"/>
</dbReference>
<keyword evidence="4 7" id="KW-0067">ATP-binding</keyword>
<keyword evidence="5 7" id="KW-0460">Magnesium</keyword>
<evidence type="ECO:0000256" key="6">
    <source>
        <dbReference type="ARBA" id="ARBA00022962"/>
    </source>
</evidence>
<comment type="miscellaneous">
    <text evidence="7">The a and c carboxylates of cobyrinate are activated for nucleophilic attack via formation of a phosphorylated intermediate by ATP. CbiA catalyzes first the amidation of the c-carboxylate, and then that of the a-carboxylate.</text>
</comment>
<keyword evidence="11" id="KW-1185">Reference proteome</keyword>